<feature type="region of interest" description="Disordered" evidence="3">
    <location>
        <begin position="99"/>
        <end position="149"/>
    </location>
</feature>
<dbReference type="SMART" id="SM00906">
    <property type="entry name" value="Fungal_trans"/>
    <property type="match status" value="1"/>
</dbReference>
<dbReference type="Pfam" id="PF04082">
    <property type="entry name" value="Fungal_trans"/>
    <property type="match status" value="1"/>
</dbReference>
<evidence type="ECO:0000256" key="2">
    <source>
        <dbReference type="ARBA" id="ARBA00023242"/>
    </source>
</evidence>
<keyword evidence="6" id="KW-1185">Reference proteome</keyword>
<evidence type="ECO:0000256" key="1">
    <source>
        <dbReference type="ARBA" id="ARBA00004123"/>
    </source>
</evidence>
<evidence type="ECO:0000313" key="5">
    <source>
        <dbReference type="EMBL" id="THH05374.1"/>
    </source>
</evidence>
<feature type="domain" description="Xylanolytic transcriptional activator regulatory" evidence="4">
    <location>
        <begin position="345"/>
        <end position="421"/>
    </location>
</feature>
<dbReference type="CDD" id="cd12148">
    <property type="entry name" value="fungal_TF_MHR"/>
    <property type="match status" value="1"/>
</dbReference>
<gene>
    <name evidence="5" type="ORF">EW145_g4841</name>
</gene>
<feature type="compositionally biased region" description="Polar residues" evidence="3">
    <location>
        <begin position="112"/>
        <end position="127"/>
    </location>
</feature>
<dbReference type="GO" id="GO:0003677">
    <property type="term" value="F:DNA binding"/>
    <property type="evidence" value="ECO:0007669"/>
    <property type="project" value="InterPro"/>
</dbReference>
<accession>A0A4S4L298</accession>
<evidence type="ECO:0000259" key="4">
    <source>
        <dbReference type="SMART" id="SM00906"/>
    </source>
</evidence>
<dbReference type="InterPro" id="IPR050613">
    <property type="entry name" value="Sec_Metabolite_Reg"/>
</dbReference>
<sequence length="694" mass="76144">MDGFAAALFEHHFLHIYNNINIDINLELLCCPEHSVQYDLVLLSTVYDVCSSRDAKEKNAQKIARQLCRVHEAETGTPVPSNTSRGVEHLCRWELEPFARPAPTRPPGAEKSSLNVSNDKSSASLTDATPGPSESSPSASPSPGGLAAGSAVAHEGEYLGAGSLVCALHRLDDSASPQIPIDKSSGLPFSMISQYSSAVSSTFTSSLQNLILGIPEKARCDTLIADFFEHENWHYGLPQSLISNVYQGMWDTIQADLTSLIRIDFNWVTLLFALFAISPACTSEEESRKYFLQALTGKRLADDLLCASFVSPRVPVRSTQGTAHGCLAAALIAEYMCERGQMTEAWKLVGAALRNAQNYGLHLNPSWSKWKDMNEEEKTLRSLAWHLLALKDKFLSFVLGRPNMVRARDTDVPLPTVFPASLASDGSTNATIIYQACMSSMFDDYLSVRPDLSDGGVSFDAKMYAWEATLPTYLALRHPDTTFDHAYPYLQTQRSLTCIPSGTTQTSEMPSTKPRNCVWDCNKLTGLAISLLHAQKAFLATLRWQRQVSLSLTFLVFEAAITLTISLLREADNRQAEEWRKERDAAIELLEVVQGRDHGDIVRQATLVLRVLQDSKPGKTESARKAAEVAVPNVPAPHAAEGDSLSWPSLDSMTIATAASTLPGEVFESLDLPLDWMMDGLNGTVTAFDLLHSL</sequence>
<dbReference type="GO" id="GO:0005634">
    <property type="term" value="C:nucleus"/>
    <property type="evidence" value="ECO:0007669"/>
    <property type="project" value="UniProtKB-SubCell"/>
</dbReference>
<keyword evidence="2" id="KW-0539">Nucleus</keyword>
<dbReference type="AlphaFoldDB" id="A0A4S4L298"/>
<feature type="compositionally biased region" description="Low complexity" evidence="3">
    <location>
        <begin position="130"/>
        <end position="149"/>
    </location>
</feature>
<evidence type="ECO:0000256" key="3">
    <source>
        <dbReference type="SAM" id="MobiDB-lite"/>
    </source>
</evidence>
<protein>
    <recommendedName>
        <fullName evidence="4">Xylanolytic transcriptional activator regulatory domain-containing protein</fullName>
    </recommendedName>
</protein>
<comment type="subcellular location">
    <subcellularLocation>
        <location evidence="1">Nucleus</location>
    </subcellularLocation>
</comment>
<dbReference type="EMBL" id="SGPK01000266">
    <property type="protein sequence ID" value="THH05374.1"/>
    <property type="molecule type" value="Genomic_DNA"/>
</dbReference>
<dbReference type="GO" id="GO:0008270">
    <property type="term" value="F:zinc ion binding"/>
    <property type="evidence" value="ECO:0007669"/>
    <property type="project" value="InterPro"/>
</dbReference>
<organism evidence="5 6">
    <name type="scientific">Phellinidium pouzarii</name>
    <dbReference type="NCBI Taxonomy" id="167371"/>
    <lineage>
        <taxon>Eukaryota</taxon>
        <taxon>Fungi</taxon>
        <taxon>Dikarya</taxon>
        <taxon>Basidiomycota</taxon>
        <taxon>Agaricomycotina</taxon>
        <taxon>Agaricomycetes</taxon>
        <taxon>Hymenochaetales</taxon>
        <taxon>Hymenochaetaceae</taxon>
        <taxon>Phellinidium</taxon>
    </lineage>
</organism>
<reference evidence="5 6" key="1">
    <citation type="submission" date="2019-02" db="EMBL/GenBank/DDBJ databases">
        <title>Genome sequencing of the rare red list fungi Phellinidium pouzarii.</title>
        <authorList>
            <person name="Buettner E."/>
            <person name="Kellner H."/>
        </authorList>
    </citation>
    <scope>NUCLEOTIDE SEQUENCE [LARGE SCALE GENOMIC DNA]</scope>
    <source>
        <strain evidence="5 6">DSM 108285</strain>
    </source>
</reference>
<proteinExistence type="predicted"/>
<dbReference type="InterPro" id="IPR007219">
    <property type="entry name" value="XnlR_reg_dom"/>
</dbReference>
<evidence type="ECO:0000313" key="6">
    <source>
        <dbReference type="Proteomes" id="UP000308199"/>
    </source>
</evidence>
<dbReference type="Proteomes" id="UP000308199">
    <property type="component" value="Unassembled WGS sequence"/>
</dbReference>
<comment type="caution">
    <text evidence="5">The sequence shown here is derived from an EMBL/GenBank/DDBJ whole genome shotgun (WGS) entry which is preliminary data.</text>
</comment>
<dbReference type="PANTHER" id="PTHR31001:SF87">
    <property type="entry name" value="COL-21"/>
    <property type="match status" value="1"/>
</dbReference>
<dbReference type="PANTHER" id="PTHR31001">
    <property type="entry name" value="UNCHARACTERIZED TRANSCRIPTIONAL REGULATORY PROTEIN"/>
    <property type="match status" value="1"/>
</dbReference>
<name>A0A4S4L298_9AGAM</name>
<dbReference type="OrthoDB" id="3364175at2759"/>
<dbReference type="GO" id="GO:0006351">
    <property type="term" value="P:DNA-templated transcription"/>
    <property type="evidence" value="ECO:0007669"/>
    <property type="project" value="InterPro"/>
</dbReference>